<feature type="transmembrane region" description="Helical" evidence="11">
    <location>
        <begin position="169"/>
        <end position="196"/>
    </location>
</feature>
<dbReference type="InterPro" id="IPR049278">
    <property type="entry name" value="MS_channel_C"/>
</dbReference>
<evidence type="ECO:0000256" key="9">
    <source>
        <dbReference type="ARBA" id="ARBA00093630"/>
    </source>
</evidence>
<evidence type="ECO:0000259" key="13">
    <source>
        <dbReference type="Pfam" id="PF21082"/>
    </source>
</evidence>
<dbReference type="GO" id="GO:0008381">
    <property type="term" value="F:mechanosensitive monoatomic ion channel activity"/>
    <property type="evidence" value="ECO:0007669"/>
    <property type="project" value="InterPro"/>
</dbReference>
<dbReference type="Proteomes" id="UP000619743">
    <property type="component" value="Unassembled WGS sequence"/>
</dbReference>
<dbReference type="PANTHER" id="PTHR30414:SF0">
    <property type="entry name" value="MINICONDUCTANCE MECHANOSENSITIVE CHANNEL YBDG"/>
    <property type="match status" value="1"/>
</dbReference>
<protein>
    <recommendedName>
        <fullName evidence="9">Mechanosensing system component YbdG</fullName>
    </recommendedName>
    <alternativeName>
        <fullName evidence="10">Mechanosensitive channel homolog YbdG</fullName>
    </alternativeName>
</protein>
<evidence type="ECO:0000256" key="7">
    <source>
        <dbReference type="ARBA" id="ARBA00023016"/>
    </source>
</evidence>
<evidence type="ECO:0000256" key="1">
    <source>
        <dbReference type="ARBA" id="ARBA00004429"/>
    </source>
</evidence>
<evidence type="ECO:0000256" key="4">
    <source>
        <dbReference type="ARBA" id="ARBA00022519"/>
    </source>
</evidence>
<comment type="caution">
    <text evidence="14">The sequence shown here is derived from an EMBL/GenBank/DDBJ whole genome shotgun (WGS) entry which is preliminary data.</text>
</comment>
<organism evidence="14 15">
    <name type="scientific">Neiella marina</name>
    <dbReference type="NCBI Taxonomy" id="508461"/>
    <lineage>
        <taxon>Bacteria</taxon>
        <taxon>Pseudomonadati</taxon>
        <taxon>Pseudomonadota</taxon>
        <taxon>Gammaproteobacteria</taxon>
        <taxon>Alteromonadales</taxon>
        <taxon>Echinimonadaceae</taxon>
        <taxon>Neiella</taxon>
    </lineage>
</organism>
<dbReference type="GO" id="GO:0071470">
    <property type="term" value="P:cellular response to osmotic stress"/>
    <property type="evidence" value="ECO:0007669"/>
    <property type="project" value="InterPro"/>
</dbReference>
<dbReference type="SUPFAM" id="SSF50182">
    <property type="entry name" value="Sm-like ribonucleoproteins"/>
    <property type="match status" value="1"/>
</dbReference>
<dbReference type="PANTHER" id="PTHR30414">
    <property type="entry name" value="MINICONDUCTANCE MECHANOSENSITIVE CHANNEL YBDG"/>
    <property type="match status" value="1"/>
</dbReference>
<keyword evidence="3" id="KW-1003">Cell membrane</keyword>
<dbReference type="Pfam" id="PF00924">
    <property type="entry name" value="MS_channel_2nd"/>
    <property type="match status" value="1"/>
</dbReference>
<evidence type="ECO:0000256" key="5">
    <source>
        <dbReference type="ARBA" id="ARBA00022692"/>
    </source>
</evidence>
<keyword evidence="15" id="KW-1185">Reference proteome</keyword>
<reference evidence="15" key="1">
    <citation type="journal article" date="2019" name="Int. J. Syst. Evol. Microbiol.">
        <title>The Global Catalogue of Microorganisms (GCM) 10K type strain sequencing project: providing services to taxonomists for standard genome sequencing and annotation.</title>
        <authorList>
            <consortium name="The Broad Institute Genomics Platform"/>
            <consortium name="The Broad Institute Genome Sequencing Center for Infectious Disease"/>
            <person name="Wu L."/>
            <person name="Ma J."/>
        </authorList>
    </citation>
    <scope>NUCLEOTIDE SEQUENCE [LARGE SCALE GENOMIC DNA]</scope>
    <source>
        <strain evidence="15">CGMCC 1.10130</strain>
    </source>
</reference>
<keyword evidence="5 11" id="KW-0812">Transmembrane</keyword>
<dbReference type="Gene3D" id="2.30.30.60">
    <property type="match status" value="1"/>
</dbReference>
<dbReference type="AlphaFoldDB" id="A0A8J2XMA8"/>
<dbReference type="InterPro" id="IPR010920">
    <property type="entry name" value="LSM_dom_sf"/>
</dbReference>
<keyword evidence="4" id="KW-0997">Cell inner membrane</keyword>
<proteinExistence type="inferred from homology"/>
<evidence type="ECO:0000313" key="14">
    <source>
        <dbReference type="EMBL" id="GGA63436.1"/>
    </source>
</evidence>
<accession>A0A8J2XMA8</accession>
<evidence type="ECO:0000256" key="2">
    <source>
        <dbReference type="ARBA" id="ARBA00008017"/>
    </source>
</evidence>
<feature type="transmembrane region" description="Helical" evidence="11">
    <location>
        <begin position="74"/>
        <end position="94"/>
    </location>
</feature>
<dbReference type="FunFam" id="2.30.30.60:FF:000002">
    <property type="entry name" value="Mechanosensitive ion channel family protein"/>
    <property type="match status" value="1"/>
</dbReference>
<name>A0A8J2XMA8_9GAMM</name>
<evidence type="ECO:0000256" key="11">
    <source>
        <dbReference type="SAM" id="Phobius"/>
    </source>
</evidence>
<dbReference type="RefSeq" id="WP_087504103.1">
    <property type="nucleotide sequence ID" value="NZ_BMDX01000001.1"/>
</dbReference>
<dbReference type="OrthoDB" id="9775207at2"/>
<feature type="transmembrane region" description="Helical" evidence="11">
    <location>
        <begin position="20"/>
        <end position="41"/>
    </location>
</feature>
<evidence type="ECO:0000256" key="3">
    <source>
        <dbReference type="ARBA" id="ARBA00022475"/>
    </source>
</evidence>
<feature type="transmembrane region" description="Helical" evidence="11">
    <location>
        <begin position="145"/>
        <end position="163"/>
    </location>
</feature>
<dbReference type="InterPro" id="IPR030192">
    <property type="entry name" value="YbdG"/>
</dbReference>
<comment type="subcellular location">
    <subcellularLocation>
        <location evidence="1">Cell inner membrane</location>
        <topology evidence="1">Multi-pass membrane protein</topology>
    </subcellularLocation>
</comment>
<keyword evidence="8 11" id="KW-0472">Membrane</keyword>
<gene>
    <name evidence="14" type="ORF">GCM10011369_00930</name>
</gene>
<sequence length="415" mass="46278">MIEQLFRDLQAALINQGVPSVLAMFVLLGLVIVFGIVVDWLTRRVVLLWVQQKVIDSRMQWDDVLWRHKVFQRAAHLLPGVVFYWGAEVIFADFPNLQAILAKAAILYLVIMGSLSVMSLINAATALADLRDSANKLPLRSLQQLLKLLIVIAVAVTILSVVIDQNPAYLLSGLGAFTAILLLVFRDTLLGLVAGVQLSVNDMVRRGDWIEMSKYGADGDVTDVGLTTVKVRNWDKTITTIPTYALITDSFKNWRGMQESGGRRIKRSLHIDVSSIRFIDDALMAQLRSVELLQSYLESMSTELAQQSESSLSSSPVNGRRLTNIGVFRTYLQAYLRANHNVHEGMTLLVRQLAPTDKGLPIEIYCFSAELQWADYEAIQADIFDHVFAILSNFDLRAFQAPSGADVGRLTQQKA</sequence>
<dbReference type="GO" id="GO:0005886">
    <property type="term" value="C:plasma membrane"/>
    <property type="evidence" value="ECO:0007669"/>
    <property type="project" value="UniProtKB-SubCell"/>
</dbReference>
<dbReference type="Pfam" id="PF21082">
    <property type="entry name" value="MS_channel_3rd"/>
    <property type="match status" value="1"/>
</dbReference>
<feature type="transmembrane region" description="Helical" evidence="11">
    <location>
        <begin position="100"/>
        <end position="124"/>
    </location>
</feature>
<dbReference type="InterPro" id="IPR023408">
    <property type="entry name" value="MscS_beta-dom_sf"/>
</dbReference>
<evidence type="ECO:0000256" key="8">
    <source>
        <dbReference type="ARBA" id="ARBA00023136"/>
    </source>
</evidence>
<evidence type="ECO:0000256" key="10">
    <source>
        <dbReference type="ARBA" id="ARBA00093659"/>
    </source>
</evidence>
<evidence type="ECO:0000256" key="6">
    <source>
        <dbReference type="ARBA" id="ARBA00022989"/>
    </source>
</evidence>
<evidence type="ECO:0000259" key="12">
    <source>
        <dbReference type="Pfam" id="PF00924"/>
    </source>
</evidence>
<keyword evidence="7" id="KW-0346">Stress response</keyword>
<dbReference type="InterPro" id="IPR006685">
    <property type="entry name" value="MscS_channel_2nd"/>
</dbReference>
<evidence type="ECO:0000313" key="15">
    <source>
        <dbReference type="Proteomes" id="UP000619743"/>
    </source>
</evidence>
<feature type="domain" description="Mechanosensitive ion channel MscS C-terminal" evidence="13">
    <location>
        <begin position="333"/>
        <end position="393"/>
    </location>
</feature>
<comment type="similarity">
    <text evidence="2">Belongs to the MscS (TC 1.A.23) family.</text>
</comment>
<keyword evidence="6 11" id="KW-1133">Transmembrane helix</keyword>
<dbReference type="EMBL" id="BMDX01000001">
    <property type="protein sequence ID" value="GGA63436.1"/>
    <property type="molecule type" value="Genomic_DNA"/>
</dbReference>
<feature type="domain" description="Mechanosensitive ion channel MscS" evidence="12">
    <location>
        <begin position="188"/>
        <end position="255"/>
    </location>
</feature>